<reference evidence="2 3" key="1">
    <citation type="submission" date="2019-10" db="EMBL/GenBank/DDBJ databases">
        <title>A soil myxobacterium in the family Polyangiaceae.</title>
        <authorList>
            <person name="Li Y."/>
            <person name="Wang J."/>
        </authorList>
    </citation>
    <scope>NUCLEOTIDE SEQUENCE [LARGE SCALE GENOMIC DNA]</scope>
    <source>
        <strain evidence="2 3">DSM 14734</strain>
    </source>
</reference>
<dbReference type="RefSeq" id="WP_153820201.1">
    <property type="nucleotide sequence ID" value="NZ_WJIE01000004.1"/>
</dbReference>
<feature type="signal peptide" evidence="1">
    <location>
        <begin position="1"/>
        <end position="19"/>
    </location>
</feature>
<comment type="caution">
    <text evidence="2">The sequence shown here is derived from an EMBL/GenBank/DDBJ whole genome shotgun (WGS) entry which is preliminary data.</text>
</comment>
<feature type="chain" id="PRO_5026766619" description="Copper type II ascorbate-dependent monooxygenase C-terminal domain-containing protein" evidence="1">
    <location>
        <begin position="20"/>
        <end position="403"/>
    </location>
</feature>
<evidence type="ECO:0008006" key="4">
    <source>
        <dbReference type="Google" id="ProtNLM"/>
    </source>
</evidence>
<accession>A0A6N7PX23</accession>
<organism evidence="2 3">
    <name type="scientific">Polyangium spumosum</name>
    <dbReference type="NCBI Taxonomy" id="889282"/>
    <lineage>
        <taxon>Bacteria</taxon>
        <taxon>Pseudomonadati</taxon>
        <taxon>Myxococcota</taxon>
        <taxon>Polyangia</taxon>
        <taxon>Polyangiales</taxon>
        <taxon>Polyangiaceae</taxon>
        <taxon>Polyangium</taxon>
    </lineage>
</organism>
<keyword evidence="1" id="KW-0732">Signal</keyword>
<name>A0A6N7PX23_9BACT</name>
<protein>
    <recommendedName>
        <fullName evidence="4">Copper type II ascorbate-dependent monooxygenase C-terminal domain-containing protein</fullName>
    </recommendedName>
</protein>
<keyword evidence="3" id="KW-1185">Reference proteome</keyword>
<gene>
    <name evidence="2" type="ORF">GF068_15780</name>
</gene>
<proteinExistence type="predicted"/>
<dbReference type="Gene3D" id="2.60.120.230">
    <property type="match status" value="1"/>
</dbReference>
<sequence length="403" mass="43298">MKSRSSSSLLLLLVSFALAACGGGEAGPGGPGVGAGPSPACVALGCAADQKICVEDAAGAYCEGCPMGAYAASSGRCETLSGTPLEHTFAEFTVQAGEEIKGLCQSVTLHNETELWVNAVELRQDSSSHHSNWTFVPQDKFDGPDGVWNCWERDYDQVSAALAGGVIYAQSTQTEREVQKFPEGVAVRIPPYSRIIGDVHLLNTSASPITGALSLTLYHIPEKEVAHKLTPFHLDYHGLDIPPHAKSRFYGECALENAFAAAGNTFDQKVYYILPHTHAMAKRFFLEILGGPRDGETILELSAYNGEAHGRVYEEPIDMTGAEGYRFGCEYDNPRDEAVGWGFGDQEMCELLGFAESTVGFESKISSAQEVGMDGDVRLFTAPCVTFAFPWDHDKPGGMPPAP</sequence>
<evidence type="ECO:0000256" key="1">
    <source>
        <dbReference type="SAM" id="SignalP"/>
    </source>
</evidence>
<dbReference type="AlphaFoldDB" id="A0A6N7PX23"/>
<dbReference type="GO" id="GO:0016715">
    <property type="term" value="F:oxidoreductase activity, acting on paired donors, with incorporation or reduction of molecular oxygen, reduced ascorbate as one donor, and incorporation of one atom of oxygen"/>
    <property type="evidence" value="ECO:0007669"/>
    <property type="project" value="InterPro"/>
</dbReference>
<dbReference type="OrthoDB" id="5495521at2"/>
<dbReference type="EMBL" id="WJIE01000004">
    <property type="protein sequence ID" value="MRG93361.1"/>
    <property type="molecule type" value="Genomic_DNA"/>
</dbReference>
<evidence type="ECO:0000313" key="3">
    <source>
        <dbReference type="Proteomes" id="UP000440224"/>
    </source>
</evidence>
<dbReference type="PROSITE" id="PS51257">
    <property type="entry name" value="PROKAR_LIPOPROTEIN"/>
    <property type="match status" value="1"/>
</dbReference>
<dbReference type="InterPro" id="IPR014784">
    <property type="entry name" value="Cu2_ascorb_mOase-like_C"/>
</dbReference>
<dbReference type="Proteomes" id="UP000440224">
    <property type="component" value="Unassembled WGS sequence"/>
</dbReference>
<evidence type="ECO:0000313" key="2">
    <source>
        <dbReference type="EMBL" id="MRG93361.1"/>
    </source>
</evidence>